<name>A0AAJ3FTR3_9PSED</name>
<dbReference type="Proteomes" id="UP000562723">
    <property type="component" value="Unassembled WGS sequence"/>
</dbReference>
<gene>
    <name evidence="1" type="ORF">HNO85_04135</name>
</gene>
<dbReference type="AlphaFoldDB" id="A0AAJ3FTR3"/>
<dbReference type="RefSeq" id="WP_175359873.1">
    <property type="nucleotide sequence ID" value="NZ_JABFMS010000004.1"/>
</dbReference>
<dbReference type="EMBL" id="JABFMS010000004">
    <property type="protein sequence ID" value="NUT80128.1"/>
    <property type="molecule type" value="Genomic_DNA"/>
</dbReference>
<protein>
    <submittedName>
        <fullName evidence="1">Uncharacterized protein</fullName>
    </submittedName>
</protein>
<reference evidence="1 2" key="1">
    <citation type="journal article" date="2020" name="Front. Plant Sci.">
        <title>Isolation of Rhizosphere Bacteria That Improve Quality and Water Stress Tolerance in Greenhouse Ornamentals.</title>
        <authorList>
            <person name="Nordstedt N.P."/>
            <person name="Jones M.L."/>
        </authorList>
    </citation>
    <scope>NUCLEOTIDE SEQUENCE [LARGE SCALE GENOMIC DNA]</scope>
    <source>
        <strain evidence="1 2">C2F7</strain>
    </source>
</reference>
<sequence>MAGIAQAEIENFLDGIDVAGAITISQYLGSCGGKGIVDPVTLVLIQVELIGIGAQVPAATAADQTIANLLGRCVVVDRILVFNT</sequence>
<accession>A0AAJ3FTR3</accession>
<organism evidence="1 2">
    <name type="scientific">Pseudomonas brassicacearum</name>
    <dbReference type="NCBI Taxonomy" id="930166"/>
    <lineage>
        <taxon>Bacteria</taxon>
        <taxon>Pseudomonadati</taxon>
        <taxon>Pseudomonadota</taxon>
        <taxon>Gammaproteobacteria</taxon>
        <taxon>Pseudomonadales</taxon>
        <taxon>Pseudomonadaceae</taxon>
        <taxon>Pseudomonas</taxon>
    </lineage>
</organism>
<comment type="caution">
    <text evidence="1">The sequence shown here is derived from an EMBL/GenBank/DDBJ whole genome shotgun (WGS) entry which is preliminary data.</text>
</comment>
<proteinExistence type="predicted"/>
<evidence type="ECO:0000313" key="1">
    <source>
        <dbReference type="EMBL" id="NUT80128.1"/>
    </source>
</evidence>
<evidence type="ECO:0000313" key="2">
    <source>
        <dbReference type="Proteomes" id="UP000562723"/>
    </source>
</evidence>